<feature type="transmembrane region" description="Helical" evidence="5">
    <location>
        <begin position="17"/>
        <end position="39"/>
    </location>
</feature>
<dbReference type="RefSeq" id="WP_313543504.1">
    <property type="nucleotide sequence ID" value="NZ_CP134880.1"/>
</dbReference>
<evidence type="ECO:0000256" key="4">
    <source>
        <dbReference type="ARBA" id="ARBA00023136"/>
    </source>
</evidence>
<feature type="transmembrane region" description="Helical" evidence="5">
    <location>
        <begin position="335"/>
        <end position="360"/>
    </location>
</feature>
<dbReference type="Proteomes" id="UP001303408">
    <property type="component" value="Chromosome"/>
</dbReference>
<feature type="transmembrane region" description="Helical" evidence="5">
    <location>
        <begin position="312"/>
        <end position="329"/>
    </location>
</feature>
<feature type="domain" description="Major facilitator superfamily (MFS) profile" evidence="6">
    <location>
        <begin position="243"/>
        <end position="442"/>
    </location>
</feature>
<proteinExistence type="predicted"/>
<organism evidence="7">
    <name type="scientific">Demequina capsici</name>
    <dbReference type="NCBI Taxonomy" id="3075620"/>
    <lineage>
        <taxon>Bacteria</taxon>
        <taxon>Bacillati</taxon>
        <taxon>Actinomycetota</taxon>
        <taxon>Actinomycetes</taxon>
        <taxon>Micrococcales</taxon>
        <taxon>Demequinaceae</taxon>
        <taxon>Demequina</taxon>
    </lineage>
</organism>
<protein>
    <submittedName>
        <fullName evidence="7">MFS transporter</fullName>
    </submittedName>
</protein>
<reference evidence="7" key="1">
    <citation type="submission" date="2023-09" db="EMBL/GenBank/DDBJ databases">
        <title>Demequina sp. a novel bacteria isolated from Capsicum annuum.</title>
        <authorList>
            <person name="Humaira Z."/>
            <person name="Lee J."/>
            <person name="Cho D."/>
        </authorList>
    </citation>
    <scope>NUCLEOTIDE SEQUENCE</scope>
    <source>
        <strain evidence="7">PMTSA13</strain>
    </source>
</reference>
<evidence type="ECO:0000256" key="5">
    <source>
        <dbReference type="SAM" id="Phobius"/>
    </source>
</evidence>
<dbReference type="AlphaFoldDB" id="A0AA96FFG9"/>
<dbReference type="InterPro" id="IPR020846">
    <property type="entry name" value="MFS_dom"/>
</dbReference>
<feature type="transmembrane region" description="Helical" evidence="5">
    <location>
        <begin position="398"/>
        <end position="422"/>
    </location>
</feature>
<evidence type="ECO:0000313" key="7">
    <source>
        <dbReference type="EMBL" id="WNM27470.1"/>
    </source>
</evidence>
<comment type="subcellular location">
    <subcellularLocation>
        <location evidence="1">Cell membrane</location>
        <topology evidence="1">Multi-pass membrane protein</topology>
    </subcellularLocation>
</comment>
<dbReference type="InterPro" id="IPR036259">
    <property type="entry name" value="MFS_trans_sf"/>
</dbReference>
<feature type="transmembrane region" description="Helical" evidence="5">
    <location>
        <begin position="240"/>
        <end position="260"/>
    </location>
</feature>
<evidence type="ECO:0000256" key="3">
    <source>
        <dbReference type="ARBA" id="ARBA00022989"/>
    </source>
</evidence>
<gene>
    <name evidence="7" type="ORF">RN607_00270</name>
</gene>
<feature type="transmembrane region" description="Helical" evidence="5">
    <location>
        <begin position="280"/>
        <end position="300"/>
    </location>
</feature>
<sequence length="442" mass="47131">MFSRYGDILALPGARTFFWWGLFSRLQIGMTSLATFLLVQIEYGSYATAGLVVGVLSIGAAIINPQVSRLVDEHGQSRVLRFGFGIAVLARLVFVAAALMHAPTWALLLILPFFAAAGAQSTLTRARWTHIVPDRHALNSAFSLESSMEEVLFIAGPALSTILATQVASWLPSIVAAVSLLVGGYYFLSLRDTEPPARRGDGGTSPLTSVPVIDGSLPRVGLEAQPRRVRRYRRPLRGHLLVTTPALILTSVIFATQGALFASADASTVAFSEELGQKQWSGTVLAIFALGSLIGGLLYGSRVWSRTLASRLLWGVTASGIGALTFHLAGNLAWLAVLMFVTGLAIAPTMAVGDGVVHALVPRTRVTEGMAWTRVGLDMGVAFGAWATGLAIDSIGSHGGFMVTGWAGAVGIVLMLGGWRYLRRKKAYEEKVSREPAARLLS</sequence>
<feature type="transmembrane region" description="Helical" evidence="5">
    <location>
        <begin position="170"/>
        <end position="188"/>
    </location>
</feature>
<dbReference type="InterPro" id="IPR011701">
    <property type="entry name" value="MFS"/>
</dbReference>
<accession>A0AA96FFG9</accession>
<keyword evidence="2 5" id="KW-0812">Transmembrane</keyword>
<evidence type="ECO:0000259" key="6">
    <source>
        <dbReference type="PROSITE" id="PS50850"/>
    </source>
</evidence>
<evidence type="ECO:0000256" key="2">
    <source>
        <dbReference type="ARBA" id="ARBA00022692"/>
    </source>
</evidence>
<dbReference type="Pfam" id="PF07690">
    <property type="entry name" value="MFS_1"/>
    <property type="match status" value="1"/>
</dbReference>
<dbReference type="PANTHER" id="PTHR23542:SF1">
    <property type="entry name" value="MAJOR FACILITATOR SUPERFAMILY (MFS) PROFILE DOMAIN-CONTAINING PROTEIN"/>
    <property type="match status" value="1"/>
</dbReference>
<evidence type="ECO:0000256" key="1">
    <source>
        <dbReference type="ARBA" id="ARBA00004651"/>
    </source>
</evidence>
<keyword evidence="3 5" id="KW-1133">Transmembrane helix</keyword>
<dbReference type="EMBL" id="CP134880">
    <property type="protein sequence ID" value="WNM27470.1"/>
    <property type="molecule type" value="Genomic_DNA"/>
</dbReference>
<feature type="transmembrane region" description="Helical" evidence="5">
    <location>
        <begin position="372"/>
        <end position="392"/>
    </location>
</feature>
<dbReference type="SUPFAM" id="SSF103473">
    <property type="entry name" value="MFS general substrate transporter"/>
    <property type="match status" value="1"/>
</dbReference>
<dbReference type="PROSITE" id="PS50850">
    <property type="entry name" value="MFS"/>
    <property type="match status" value="1"/>
</dbReference>
<feature type="transmembrane region" description="Helical" evidence="5">
    <location>
        <begin position="45"/>
        <end position="67"/>
    </location>
</feature>
<dbReference type="KEGG" id="dcp:RN607_00270"/>
<dbReference type="GO" id="GO:0022857">
    <property type="term" value="F:transmembrane transporter activity"/>
    <property type="evidence" value="ECO:0007669"/>
    <property type="project" value="InterPro"/>
</dbReference>
<name>A0AA96FFG9_9MICO</name>
<dbReference type="PANTHER" id="PTHR23542">
    <property type="match status" value="1"/>
</dbReference>
<keyword evidence="4 5" id="KW-0472">Membrane</keyword>
<dbReference type="GO" id="GO:0005886">
    <property type="term" value="C:plasma membrane"/>
    <property type="evidence" value="ECO:0007669"/>
    <property type="project" value="UniProtKB-SubCell"/>
</dbReference>
<dbReference type="Gene3D" id="1.20.1250.20">
    <property type="entry name" value="MFS general substrate transporter like domains"/>
    <property type="match status" value="1"/>
</dbReference>